<evidence type="ECO:0000256" key="7">
    <source>
        <dbReference type="RuleBase" id="RU004326"/>
    </source>
</evidence>
<proteinExistence type="inferred from homology"/>
<dbReference type="Pfam" id="PF00408">
    <property type="entry name" value="PGM_PMM_IV"/>
    <property type="match status" value="1"/>
</dbReference>
<dbReference type="InterPro" id="IPR005844">
    <property type="entry name" value="A-D-PHexomutase_a/b/a-I"/>
</dbReference>
<keyword evidence="4 7" id="KW-0479">Metal-binding</keyword>
<dbReference type="InterPro" id="IPR005843">
    <property type="entry name" value="A-D-PHexomutase_C"/>
</dbReference>
<keyword evidence="5 7" id="KW-0460">Magnesium</keyword>
<feature type="domain" description="Alpha-D-phosphohexomutase alpha/beta/alpha" evidence="10">
    <location>
        <begin position="162"/>
        <end position="263"/>
    </location>
</feature>
<dbReference type="Pfam" id="PF02880">
    <property type="entry name" value="PGM_PMM_III"/>
    <property type="match status" value="1"/>
</dbReference>
<dbReference type="GO" id="GO:0008966">
    <property type="term" value="F:phosphoglucosamine mutase activity"/>
    <property type="evidence" value="ECO:0007669"/>
    <property type="project" value="UniProtKB-EC"/>
</dbReference>
<dbReference type="InterPro" id="IPR005846">
    <property type="entry name" value="A-D-PHexomutase_a/b/a-III"/>
</dbReference>
<feature type="domain" description="Alpha-D-phosphohexomutase C-terminal" evidence="8">
    <location>
        <begin position="400"/>
        <end position="454"/>
    </location>
</feature>
<comment type="caution">
    <text evidence="12">The sequence shown here is derived from an EMBL/GenBank/DDBJ whole genome shotgun (WGS) entry which is preliminary data.</text>
</comment>
<dbReference type="PROSITE" id="PS00710">
    <property type="entry name" value="PGM_PMM"/>
    <property type="match status" value="1"/>
</dbReference>
<dbReference type="SUPFAM" id="SSF53738">
    <property type="entry name" value="Phosphoglucomutase, first 3 domains"/>
    <property type="match status" value="3"/>
</dbReference>
<comment type="cofactor">
    <cofactor evidence="1">
        <name>Mg(2+)</name>
        <dbReference type="ChEBI" id="CHEBI:18420"/>
    </cofactor>
</comment>
<dbReference type="InterPro" id="IPR005845">
    <property type="entry name" value="A-D-PHexomutase_a/b/a-II"/>
</dbReference>
<dbReference type="Pfam" id="PF02879">
    <property type="entry name" value="PGM_PMM_II"/>
    <property type="match status" value="1"/>
</dbReference>
<dbReference type="EMBL" id="JBEWZH010000007">
    <property type="protein sequence ID" value="MFL0162821.1"/>
    <property type="molecule type" value="Genomic_DNA"/>
</dbReference>
<dbReference type="PRINTS" id="PR00509">
    <property type="entry name" value="PGMPMM"/>
</dbReference>
<feature type="domain" description="Alpha-D-phosphohexomutase alpha/beta/alpha" evidence="11">
    <location>
        <begin position="270"/>
        <end position="374"/>
    </location>
</feature>
<evidence type="ECO:0000313" key="12">
    <source>
        <dbReference type="EMBL" id="MFL0162821.1"/>
    </source>
</evidence>
<keyword evidence="6 12" id="KW-0413">Isomerase</keyword>
<dbReference type="SUPFAM" id="SSF55957">
    <property type="entry name" value="Phosphoglucomutase, C-terminal domain"/>
    <property type="match status" value="1"/>
</dbReference>
<gene>
    <name evidence="12" type="primary">glmM</name>
    <name evidence="12" type="ORF">U0R11_10495</name>
</gene>
<reference evidence="12 13" key="1">
    <citation type="submission" date="2024-07" db="EMBL/GenBank/DDBJ databases">
        <authorList>
            <person name="Pitt A."/>
            <person name="Hahn M.W."/>
        </authorList>
    </citation>
    <scope>NUCLEOTIDE SEQUENCE [LARGE SCALE GENOMIC DNA]</scope>
    <source>
        <strain evidence="12 13">1-SAACH-A3</strain>
    </source>
</reference>
<dbReference type="InterPro" id="IPR050060">
    <property type="entry name" value="Phosphoglucosamine_mutase"/>
</dbReference>
<dbReference type="EC" id="5.4.2.10" evidence="12"/>
<evidence type="ECO:0000259" key="11">
    <source>
        <dbReference type="Pfam" id="PF02880"/>
    </source>
</evidence>
<dbReference type="NCBIfam" id="TIGR03990">
    <property type="entry name" value="Arch_GlmM"/>
    <property type="match status" value="1"/>
</dbReference>
<accession>A0ABW8RW53</accession>
<organism evidence="12 13">
    <name type="scientific">Aquirufa salirivi</name>
    <dbReference type="NCBI Taxonomy" id="3104729"/>
    <lineage>
        <taxon>Bacteria</taxon>
        <taxon>Pseudomonadati</taxon>
        <taxon>Bacteroidota</taxon>
        <taxon>Cytophagia</taxon>
        <taxon>Cytophagales</taxon>
        <taxon>Flectobacillaceae</taxon>
        <taxon>Aquirufa</taxon>
    </lineage>
</organism>
<dbReference type="Proteomes" id="UP001623558">
    <property type="component" value="Unassembled WGS sequence"/>
</dbReference>
<evidence type="ECO:0000256" key="1">
    <source>
        <dbReference type="ARBA" id="ARBA00001946"/>
    </source>
</evidence>
<evidence type="ECO:0000256" key="2">
    <source>
        <dbReference type="ARBA" id="ARBA00010231"/>
    </source>
</evidence>
<comment type="similarity">
    <text evidence="2 7">Belongs to the phosphohexose mutase family.</text>
</comment>
<evidence type="ECO:0000256" key="5">
    <source>
        <dbReference type="ARBA" id="ARBA00022842"/>
    </source>
</evidence>
<evidence type="ECO:0000259" key="10">
    <source>
        <dbReference type="Pfam" id="PF02879"/>
    </source>
</evidence>
<evidence type="ECO:0000259" key="9">
    <source>
        <dbReference type="Pfam" id="PF02878"/>
    </source>
</evidence>
<protein>
    <submittedName>
        <fullName evidence="12">Phosphoglucosamine mutase</fullName>
        <ecNumber evidence="12">5.4.2.10</ecNumber>
    </submittedName>
</protein>
<dbReference type="InterPro" id="IPR036900">
    <property type="entry name" value="A-D-PHexomutase_C_sf"/>
</dbReference>
<keyword evidence="13" id="KW-1185">Reference proteome</keyword>
<dbReference type="Gene3D" id="3.40.120.10">
    <property type="entry name" value="Alpha-D-Glucose-1,6-Bisphosphate, subunit A, domain 3"/>
    <property type="match status" value="3"/>
</dbReference>
<evidence type="ECO:0000256" key="4">
    <source>
        <dbReference type="ARBA" id="ARBA00022723"/>
    </source>
</evidence>
<keyword evidence="3" id="KW-0597">Phosphoprotein</keyword>
<evidence type="ECO:0000256" key="6">
    <source>
        <dbReference type="ARBA" id="ARBA00023235"/>
    </source>
</evidence>
<dbReference type="InterPro" id="IPR016066">
    <property type="entry name" value="A-D-PHexomutase_CS"/>
</dbReference>
<dbReference type="PANTHER" id="PTHR42946">
    <property type="entry name" value="PHOSPHOHEXOSE MUTASE"/>
    <property type="match status" value="1"/>
</dbReference>
<dbReference type="Pfam" id="PF02878">
    <property type="entry name" value="PGM_PMM_I"/>
    <property type="match status" value="1"/>
</dbReference>
<evidence type="ECO:0000259" key="8">
    <source>
        <dbReference type="Pfam" id="PF00408"/>
    </source>
</evidence>
<feature type="domain" description="Alpha-D-phosphohexomutase alpha/beta/alpha" evidence="9">
    <location>
        <begin position="8"/>
        <end position="142"/>
    </location>
</feature>
<dbReference type="Gene3D" id="3.30.310.50">
    <property type="entry name" value="Alpha-D-phosphohexomutase, C-terminal domain"/>
    <property type="match status" value="1"/>
</dbReference>
<dbReference type="RefSeq" id="WP_406751642.1">
    <property type="nucleotide sequence ID" value="NZ_JBEWZH010000007.1"/>
</dbReference>
<evidence type="ECO:0000256" key="3">
    <source>
        <dbReference type="ARBA" id="ARBA00022553"/>
    </source>
</evidence>
<dbReference type="InterPro" id="IPR024086">
    <property type="entry name" value="GlmM_arc-type"/>
</dbReference>
<evidence type="ECO:0000313" key="13">
    <source>
        <dbReference type="Proteomes" id="UP001623558"/>
    </source>
</evidence>
<dbReference type="InterPro" id="IPR005841">
    <property type="entry name" value="Alpha-D-phosphohexomutase_SF"/>
</dbReference>
<sequence length="462" mass="49772">MALIKSISGIRGTIGGKPGEGLSPIDVVTFAAAYGTWLRRNNHPSNSIVLGRDARISGEMVSSLVANTLIGLGWNVLDIGLSTTPTVELAVPWTKAAGGIIITASHNPAQWNALKLLNSDGEFISDADGKALLQIAEQQDFQFSEVFQLGKITQDDTFLDQHIQHVLDLPWVDVNAIVSSKFRILVDAVNSTGGIVVPHLLKALGAAHVDVIFGEPTGHFAHNPEPLPENLTDMIAKMKSGNYDLGIVVDPDVDRLCFINEDGSPFGEEYTLVAVADYVLSKQIGNTVSNLSSTRALRDVTESKGGHYFAAAVGEVNVVNQMKAQKAIIGGEGNGGVIFPESHYGRDALVGIGLFLTHLANSGKKISELRASYPAYVISKNKMELSANLNVDLILDSIAKAYQEYNVNTIDGVKIDFPDGWVHLRKSNTEPIIRIYAEASTEEQANTFAQQIMNAIEKIAQS</sequence>
<name>A0ABW8RW53_9BACT</name>
<dbReference type="InterPro" id="IPR016055">
    <property type="entry name" value="A-D-PHexomutase_a/b/a-I/II/III"/>
</dbReference>
<dbReference type="PANTHER" id="PTHR42946:SF1">
    <property type="entry name" value="PHOSPHOGLUCOMUTASE (ALPHA-D-GLUCOSE-1,6-BISPHOSPHATE-DEPENDENT)"/>
    <property type="match status" value="1"/>
</dbReference>